<dbReference type="EMBL" id="JAASQV010000001">
    <property type="protein sequence ID" value="NIJ64085.1"/>
    <property type="molecule type" value="Genomic_DNA"/>
</dbReference>
<dbReference type="InterPro" id="IPR005546">
    <property type="entry name" value="Autotransporte_beta"/>
</dbReference>
<feature type="domain" description="Autotransporter" evidence="2">
    <location>
        <begin position="4198"/>
        <end position="4479"/>
    </location>
</feature>
<protein>
    <recommendedName>
        <fullName evidence="2">Autotransporter domain-containing protein</fullName>
    </recommendedName>
</protein>
<name>A0A7X5UXJ1_9SPHN</name>
<evidence type="ECO:0000313" key="4">
    <source>
        <dbReference type="Proteomes" id="UP000564677"/>
    </source>
</evidence>
<dbReference type="RefSeq" id="WP_167298492.1">
    <property type="nucleotide sequence ID" value="NZ_JAASQV010000001.1"/>
</dbReference>
<accession>A0A7X5UXJ1</accession>
<reference evidence="3 4" key="1">
    <citation type="submission" date="2020-03" db="EMBL/GenBank/DDBJ databases">
        <title>Genomic Encyclopedia of Type Strains, Phase IV (KMG-IV): sequencing the most valuable type-strain genomes for metagenomic binning, comparative biology and taxonomic classification.</title>
        <authorList>
            <person name="Goeker M."/>
        </authorList>
    </citation>
    <scope>NUCLEOTIDE SEQUENCE [LARGE SCALE GENOMIC DNA]</scope>
    <source>
        <strain evidence="3 4">DSM 4733</strain>
    </source>
</reference>
<dbReference type="InterPro" id="IPR006626">
    <property type="entry name" value="PbH1"/>
</dbReference>
<evidence type="ECO:0000259" key="2">
    <source>
        <dbReference type="PROSITE" id="PS51208"/>
    </source>
</evidence>
<proteinExistence type="predicted"/>
<dbReference type="SMART" id="SM00710">
    <property type="entry name" value="PbH1"/>
    <property type="match status" value="12"/>
</dbReference>
<dbReference type="SMART" id="SM00869">
    <property type="entry name" value="Autotransporter"/>
    <property type="match status" value="1"/>
</dbReference>
<evidence type="ECO:0000313" key="3">
    <source>
        <dbReference type="EMBL" id="NIJ64085.1"/>
    </source>
</evidence>
<dbReference type="InterPro" id="IPR036709">
    <property type="entry name" value="Autotransporte_beta_dom_sf"/>
</dbReference>
<keyword evidence="4" id="KW-1185">Reference proteome</keyword>
<dbReference type="Pfam" id="PF12951">
    <property type="entry name" value="PATR"/>
    <property type="match status" value="6"/>
</dbReference>
<dbReference type="PROSITE" id="PS51208">
    <property type="entry name" value="AUTOTRANSPORTER"/>
    <property type="match status" value="1"/>
</dbReference>
<organism evidence="3 4">
    <name type="scientific">Sphingomonas leidyi</name>
    <dbReference type="NCBI Taxonomy" id="68569"/>
    <lineage>
        <taxon>Bacteria</taxon>
        <taxon>Pseudomonadati</taxon>
        <taxon>Pseudomonadota</taxon>
        <taxon>Alphaproteobacteria</taxon>
        <taxon>Sphingomonadales</taxon>
        <taxon>Sphingomonadaceae</taxon>
        <taxon>Sphingomonas</taxon>
    </lineage>
</organism>
<keyword evidence="1" id="KW-0732">Signal</keyword>
<dbReference type="Proteomes" id="UP000564677">
    <property type="component" value="Unassembled WGS sequence"/>
</dbReference>
<sequence length="4479" mass="428593">MIDRGNGARASKAVSVRVGREALLRKALLGSTALIGIALATPALAQSTNPVGGGTISGTGSYTDVTGAGGGVQVTNTQNSGVTLSGVTINNTTGDPTGIAYQQIAGNGQSAVLFTSGANALSSNQNGAAIGMTAANGNLTWAIGQFDAASTTDLTATYGAYLIATGFVNVVDFGTVTSLRSVTADGAGGAGIYASSSGSSVTLSLKAPVISGFSTGIAAISATGANVTTTGGSISTPASGTGISATASSAGGAVTVSSGSAISTSGAGIGINASSNNAATSVTTTPGGTINGGSVGIQVNAALTGQTSTVTVGAAIGNATRPSSGVVFQGTGVVGGTNTANANANISSGTGFAAIGSNTINTDLAVNVASGVSVTSQGSFAIRAGRDITLVNNGTVNATSGAGTGVSNSQAPSTLSVTNNGAMSAGKTVVDGQGTTNVTNAGTITATNSMAIYSGRGGTIANNAGATITGGANATTGWAIRFDSSTFSTGQTVTNNGTITGGGAGAIRLDATTASLFNLNAGSTTNGLIQITGSGATTTNLGGTLNGNYDASAATGAQNFTLGATGAMQGATFGSGNDTFTWGGGTIGGTVDAGTGTDTFAVDIGSLTSRTIDQSSFFANIVNFDAYNLVTGNLTLTGSRDGGPGWTVAGGNATTLIVNGALTNVAGNAVTLTTADLMVVQSGAQLSATGDVIYSLATGNNIQNSGTIMSGTGASSGIAIGSGTVDNYGLITYAAGGSIATQGNGVLASSNQLSLTNYAGASLYGRWDGVRANNGAHIVNGGLIQGDRFAGIEISGPGVVFNNATGRIYGATSEGAGVLINSGAASVTNASGGQIVGAGYAGIYNGGTGLLSVSNAGTIATGTLNGANNYVQGGTTTAIRSASANITNTGLIEGASGGIQTSGALTLVNTGMIRGAGTGSLNLDAVYVGGVANILNAGTISEGSGAAIHANGGGTITNAVGAALGGGNNPGSGAAVFLNGGTFNNYGQAGSGTGATAITGNAGGTINLFAGSASGSITGGAGNDTLAIYNGQINASAVTQGYTDAVSGATGNVTLQNSGTLAAATFGAIDLGGGNNTLQLRGTGTGAQAGSFSLATSTGAGTVTKLDSGTWTLTGVAAVPGITVNANGGTLNFQGTSGVGTINVNGGILRANGSGALGSAAVHMLTSNVQFAASGVYANTFVLDIPAVLNGQPVMFENLFGGNAILSGNITSGSGTNAAGQAIGTSQAVTFAGIGGSLFSLTGTNGWTGTTTINSGVTARGSTTAISGSDIVSNGTVAYAQSGSSSSGTVISGSGALRLESGQVTLTGFNTYTGGTTVAGGRLQVGDGTTNGRITGAITVDSGATLVFSRNDNYDFASAISGAGDLQALGTLSLSGPITNTGAFNVNSATGGTITLSGARSGAYSGGANAAAVTLGSANNILRVVQSGTIAGGQYLGVYLGGTGNGVDNFGAISNTGTAIDQDWGAAIGVAATSGTSIINNGSASNATATISGRNSGINHLGSDGVVAAGQLSVNNYGLIASNLSNAIENQAGSGNLIVTNYGTGRIVGQGNAGGTNGNGIYAVGSGALGLTNAGLIVGRVNGVLTGSSASITNSGTIAAGTLSGGTSGTLVAGGGNGIQTVGGTITNQAGGVIRGSFLGGNGDNTNAITSTAATTISNSGQILGVAYGSTSNVRTNGVYVSGGGGTVTNYATGLITGGWDGVYVAAGGTVTNSGTIAGYQYYGVENASTLTNNAGGRLLGVAGGASMLAGGAVNNSGLIAAATYNSATDTYTPSAGTGLVLSSGSVSNQYNGTIRGASGITAAGTLSLGNGGTITATTNAGVNLLGIGNTIYNSGTITGGTNATLGYGVRFVPAAGGTLNNQSGGLISGTAGGVYSGSASVSVDNGGTIVGTGTGSRGVYQQFGNATVTNQASGVIVGQGWGIQGGATANINNAGFIGAGTLSGGTTGTFTANSTGSGVVFNGGYLTNGAGATIVGGNYGVYSGGSTAVNILNSGTITGGNYAIYLTGDNDNTISLFAGSVTDGAIMLGNGNDTVNWYGGSFGHIEAGTIGFDRFNASVSSPTTLDLGKLGNFEQLSLNGGDLTLSGASASIGGWIVNDGTLTLDGTVQIGTDGTAVTLASSGTSLTIADGGTVIGNLGNGVFAQTGTAVTNAGLIRSTDANYSGVALFGGTLGNQAPGLIVAEGNGVTASASANTIDNAGIIVGRTGGVIGSDGYQTLNNTGVIAVGTAANTVTQYWQINQDYSNGDGVRFTAGGTVINTGSANNGGIIVGGANGLVITGGAATIENSGTIQGNTGYGVSLDTAAGQTSTITNHRSGSFVGATGAVLLSGDGTVNMTNEVGSAMYGSIVSTGNGTRNIDLSGIVYGDYDARSSTGTNNVIMRSGLIANVYLGDGDDSFTYFGGTITGIVDGGAGYDRLFADFGAGQSYNVSLANFINFDSIGLVSGNMTLTGPSNDPGQAIHAGIGGMPAGTITFDGTSGLTGDIYVNGGAIRANTAGAFGSGTIHMIDPTATFGATGSYANNISLEVVAPSSANPSTLNADAGVTATLTGAITTGTGAGIDPSQDLVIGGQGTIVLTNTANSWLGTTTIQSGATLQGASDTISGSAIVNNGTLAYQQAYGGTVSQNITGNGQVRVGGLAAGNTLAFSGTNSFNGSILIQDASRVAISGATGTGAHVSVDLGADASRLDVTATGSLTSSNTAVTAYGANQSVHNLGSIASTGNAAVQLGGANALLDNDGTIGGTRGVYGNAANIQLINGAHGTIIGNTNNAVYLAQGGTIDNSGTIQSLNGYPAVYVGSGAATITNNAGGLIASNGTTVAMYDAGSKLTNAGTVTSRDETAVYLGAGGTVINSGGLTGGTAGYGLWTSAGGTFTNQSGGTITGGLGGMYLDGTGAITVNLDAGSTTGKIFSGGSGDRVINISGTLNGGYAGGAGNDRITLDTSAIVTGVLDGGYGGNDTLTLTGSGSATLGDVMNIGSATKSGSGTWTISAPTSMTSWTIVDGTLLLSGGNAIADTAMVTMTGGTLQLGASEAIGSLSGTGAVSLGANGLTLLGNGTTFAGTISGSGNLLIGGTATLSGANAYTGQTVVAGTLTLGASNVLADGSTLVVQAGGTVDLGANSDAVAIAAIAGTLAGSGTLTASEYALTGATVNANLGAGTVFNLGGSSTLNGNAAGLLVVQAGTLALNGTTGGDVAVNGGTLALGAANRLADTANVTVASGATLDIGAYSDTIGALGLSGTLAGTGTLTASQYQLTGATVNANLGAGTVFNLGGSSTLNGNAAGPLVVQAGTLALNGTTGGDVAVNGGTLALGASNRLADTANVTVASGATLDLGANSDTVGVFALGGTLAGTGTLTAGQYQLTGATVNANLGAGTVFNLGGSSTLNGNAAGPLVVQAGTLALNGTMGGDVAVNGGTLALGASNRLADTANVTVASGATLDLGANSDTVGVFALGGTLAGTGTLTASQYQLTGATVNANLGAGTVFNLGGSSTLNGNAAGPLVVQAGTLALNGTTGGDVAVNGGTLALGAANRLADTANVTVASGATLDLGANSDTVGVFALGGTLAGTGTLTASQYQLTGATVNANLGAGTVFNLGGSSTLNGNAAGPLVVQAGTLALNGTTGGDVAVNGGTLALGAANRLADTANVTVASGATLDIGTYSDTIGALGLGGTLAGTGTLTASQYQLTGATVNANLGAGTVFNLGGASTLNGKVAGDIAVQGGTLTLGTSNRIADAATVLVSTGATLDLGANSDTVGVFALGGTLAGTGTLTAGQYQLTGATVNASLGAGTLYNIGGTSVLNGTAAANAVTVQAGTLRLGASDRLADGATIGVASGAAFDLANFNETVAGISGPGTIALGTGRLTLASGANSAFGGAITGSGSIDKQGIGTLTLAGTFATTGRFDVTAGTLAFSGSTQGGMRVQGGTLIGGGTLAGALTISSGTFSPGGLATGALGAINPIGSFTAGSLTVSGGTLLFDFGGTSLNFASDSIKVNGAATLTGGTVQVNALTAAASDYRFNQLYTIVQANALTGTFANGSVFATVASNPNLKWRLRYDLVANAVVLQVQKNMEFNDGVAAGDTNRLAVANALGNSTTGNASDQWAATLNTITSLDTRQRVAAFGSFSGEVLANVSTATISANNLFTDLLRRRVGDGSDALIGGGFAGASLADVRTTSTAGNGFASALSGATLPGAGNDDTGNGGVWGQVYGGYQKLLGDSVHAGLDTTVAGVAMGVETRLDGFTAGIAGGVAQIDADMDSRSSTVSGNQYQLGGYLSYDAGSAFVAASGSWYSSDLNSKRTLAIGTTTALATGDIRATGYSVGISGGFRTEFANGLRLALIGSASKVRDQRDGFTENAAGGLGLQMASANRDLFTAGAELRLGARVKAGGGTAMPWVSMGVRYNSGDLDTVGAVRFSGAPSGTGGFGVTGVRIAPVLGTLGVGIDARASKNVRLGIALEGSAGENTREGRASVRVKIGF</sequence>
<gene>
    <name evidence="3" type="ORF">FHR20_001016</name>
</gene>
<dbReference type="SUPFAM" id="SSF103515">
    <property type="entry name" value="Autotransporter"/>
    <property type="match status" value="1"/>
</dbReference>
<dbReference type="InterPro" id="IPR013425">
    <property type="entry name" value="Autotrns_rpt"/>
</dbReference>
<evidence type="ECO:0000256" key="1">
    <source>
        <dbReference type="ARBA" id="ARBA00022729"/>
    </source>
</evidence>
<comment type="caution">
    <text evidence="3">The sequence shown here is derived from an EMBL/GenBank/DDBJ whole genome shotgun (WGS) entry which is preliminary data.</text>
</comment>